<evidence type="ECO:0000256" key="1">
    <source>
        <dbReference type="SAM" id="MobiDB-lite"/>
    </source>
</evidence>
<organism evidence="2 3">
    <name type="scientific">Pochonia chlamydosporia 170</name>
    <dbReference type="NCBI Taxonomy" id="1380566"/>
    <lineage>
        <taxon>Eukaryota</taxon>
        <taxon>Fungi</taxon>
        <taxon>Dikarya</taxon>
        <taxon>Ascomycota</taxon>
        <taxon>Pezizomycotina</taxon>
        <taxon>Sordariomycetes</taxon>
        <taxon>Hypocreomycetidae</taxon>
        <taxon>Hypocreales</taxon>
        <taxon>Clavicipitaceae</taxon>
        <taxon>Pochonia</taxon>
    </lineage>
</organism>
<dbReference type="Proteomes" id="UP000078397">
    <property type="component" value="Unassembled WGS sequence"/>
</dbReference>
<evidence type="ECO:0000313" key="2">
    <source>
        <dbReference type="EMBL" id="OAQ63100.1"/>
    </source>
</evidence>
<dbReference type="GeneID" id="28851603"/>
<gene>
    <name evidence="2" type="ORF">VFPPC_09003</name>
</gene>
<sequence length="368" mass="41057">MEFALSDPDCAICFAPASLACLCEADYHDNALQQAESQVMQRMYDDIRSWVRAHAEEYILKYYQHLIELRKEAHRDRLERLTEHIPHVRAQSEEIEAANTALLQGVGDDWQGAIGKIPAVFEYFYSLVALSLPGDQEPQVKDVPLGMLDAFPEVGGRLAALTSASQYDFQGATLVGTTTKESPHIHARKRTPSLENSPPRPPFPMLPSPPNHPLLPRSYHPRPSRRSVGFVDQPGHTSEDFRGDEGLFHDTAPNASSYQLQHQVVERRPRQQRSVAAYDTLENSIMPTTTQARQASMYSSGLRSSGPSPDDQRYIDTLKYQEAVSASHVPLTAESLREAGRRAQNRDSRADGRSMATGTTRTFVNSDA</sequence>
<keyword evidence="3" id="KW-1185">Reference proteome</keyword>
<feature type="region of interest" description="Disordered" evidence="1">
    <location>
        <begin position="331"/>
        <end position="368"/>
    </location>
</feature>
<dbReference type="OrthoDB" id="5409477at2759"/>
<dbReference type="RefSeq" id="XP_018140680.1">
    <property type="nucleotide sequence ID" value="XM_018287609.1"/>
</dbReference>
<dbReference type="KEGG" id="pchm:VFPPC_09003"/>
<evidence type="ECO:0000313" key="3">
    <source>
        <dbReference type="Proteomes" id="UP000078397"/>
    </source>
</evidence>
<dbReference type="EMBL" id="LSBJ02000006">
    <property type="protein sequence ID" value="OAQ63100.1"/>
    <property type="molecule type" value="Genomic_DNA"/>
</dbReference>
<comment type="caution">
    <text evidence="2">The sequence shown here is derived from an EMBL/GenBank/DDBJ whole genome shotgun (WGS) entry which is preliminary data.</text>
</comment>
<accession>A0A179FCS5</accession>
<protein>
    <submittedName>
        <fullName evidence="2">Uncharacterized protein</fullName>
    </submittedName>
</protein>
<name>A0A179FCS5_METCM</name>
<reference evidence="2 3" key="1">
    <citation type="journal article" date="2016" name="PLoS Pathog.">
        <title>Biosynthesis of antibiotic leucinostatins in bio-control fungus Purpureocillium lilacinum and their inhibition on phytophthora revealed by genome mining.</title>
        <authorList>
            <person name="Wang G."/>
            <person name="Liu Z."/>
            <person name="Lin R."/>
            <person name="Li E."/>
            <person name="Mao Z."/>
            <person name="Ling J."/>
            <person name="Yang Y."/>
            <person name="Yin W.B."/>
            <person name="Xie B."/>
        </authorList>
    </citation>
    <scope>NUCLEOTIDE SEQUENCE [LARGE SCALE GENOMIC DNA]</scope>
    <source>
        <strain evidence="2">170</strain>
    </source>
</reference>
<feature type="compositionally biased region" description="Polar residues" evidence="1">
    <location>
        <begin position="356"/>
        <end position="368"/>
    </location>
</feature>
<proteinExistence type="predicted"/>
<feature type="compositionally biased region" description="Basic and acidic residues" evidence="1">
    <location>
        <begin position="335"/>
        <end position="352"/>
    </location>
</feature>
<dbReference type="AlphaFoldDB" id="A0A179FCS5"/>
<feature type="region of interest" description="Disordered" evidence="1">
    <location>
        <begin position="178"/>
        <end position="224"/>
    </location>
</feature>
<feature type="compositionally biased region" description="Pro residues" evidence="1">
    <location>
        <begin position="198"/>
        <end position="213"/>
    </location>
</feature>